<accession>G0UKQ6</accession>
<organism evidence="2">
    <name type="scientific">Trypanosoma congolense (strain IL3000)</name>
    <dbReference type="NCBI Taxonomy" id="1068625"/>
    <lineage>
        <taxon>Eukaryota</taxon>
        <taxon>Discoba</taxon>
        <taxon>Euglenozoa</taxon>
        <taxon>Kinetoplastea</taxon>
        <taxon>Metakinetoplastina</taxon>
        <taxon>Trypanosomatida</taxon>
        <taxon>Trypanosomatidae</taxon>
        <taxon>Trypanosoma</taxon>
        <taxon>Nannomonas</taxon>
    </lineage>
</organism>
<dbReference type="VEuPathDB" id="TriTrypDB:TcIL3000_4_430"/>
<feature type="coiled-coil region" evidence="1">
    <location>
        <begin position="174"/>
        <end position="201"/>
    </location>
</feature>
<name>G0UKQ6_TRYCI</name>
<evidence type="ECO:0000256" key="1">
    <source>
        <dbReference type="SAM" id="Coils"/>
    </source>
</evidence>
<evidence type="ECO:0008006" key="3">
    <source>
        <dbReference type="Google" id="ProtNLM"/>
    </source>
</evidence>
<dbReference type="AlphaFoldDB" id="G0UKQ6"/>
<proteinExistence type="predicted"/>
<protein>
    <recommendedName>
        <fullName evidence="3">Paraflagellar rod protein</fullName>
    </recommendedName>
</protein>
<dbReference type="EMBL" id="HE575317">
    <property type="protein sequence ID" value="CCC89961.1"/>
    <property type="molecule type" value="Genomic_DNA"/>
</dbReference>
<keyword evidence="1" id="KW-0175">Coiled coil</keyword>
<gene>
    <name evidence="2" type="ORF">TCIL3000_4_430</name>
</gene>
<reference evidence="2" key="1">
    <citation type="journal article" date="2012" name="Proc. Natl. Acad. Sci. U.S.A.">
        <title>Antigenic diversity is generated by distinct evolutionary mechanisms in African trypanosome species.</title>
        <authorList>
            <person name="Jackson A.P."/>
            <person name="Berry A."/>
            <person name="Aslett M."/>
            <person name="Allison H.C."/>
            <person name="Burton P."/>
            <person name="Vavrova-Anderson J."/>
            <person name="Brown R."/>
            <person name="Browne H."/>
            <person name="Corton N."/>
            <person name="Hauser H."/>
            <person name="Gamble J."/>
            <person name="Gilderthorp R."/>
            <person name="Marcello L."/>
            <person name="McQuillan J."/>
            <person name="Otto T.D."/>
            <person name="Quail M.A."/>
            <person name="Sanders M.J."/>
            <person name="van Tonder A."/>
            <person name="Ginger M.L."/>
            <person name="Field M.C."/>
            <person name="Barry J.D."/>
            <person name="Hertz-Fowler C."/>
            <person name="Berriman M."/>
        </authorList>
    </citation>
    <scope>NUCLEOTIDE SEQUENCE</scope>
    <source>
        <strain evidence="2">IL3000</strain>
    </source>
</reference>
<evidence type="ECO:0000313" key="2">
    <source>
        <dbReference type="EMBL" id="CCC89961.1"/>
    </source>
</evidence>
<sequence>MINNVEAAGVHLADCTLLWCRHEIESQEGFLSADVARRTAVLGDPHPPMERDIAKQEASPHIRVDGELVSVNLALRYLRHAEMEYNTSIENEARRVLERKEFEQRQDNMRHIIIDQWAFGLERLHKMERESRGIIEGKTRGQIYIECYDALVAGHIFDELRLWSDEEQVMQRDREEGKRAYEAEKNRIKEARRASARMRIRRL</sequence>